<dbReference type="AlphaFoldDB" id="A0A9P3PYT9"/>
<proteinExistence type="predicted"/>
<comment type="caution">
    <text evidence="3">The sequence shown here is derived from an EMBL/GenBank/DDBJ whole genome shotgun (WGS) entry which is preliminary data.</text>
</comment>
<evidence type="ECO:0000313" key="4">
    <source>
        <dbReference type="Proteomes" id="UP001063166"/>
    </source>
</evidence>
<protein>
    <submittedName>
        <fullName evidence="3">Uncharacterized protein</fullName>
    </submittedName>
</protein>
<feature type="coiled-coil region" evidence="1">
    <location>
        <begin position="78"/>
        <end position="140"/>
    </location>
</feature>
<organism evidence="3 4">
    <name type="scientific">Lyophyllum shimeji</name>
    <name type="common">Hon-shimeji</name>
    <name type="synonym">Tricholoma shimeji</name>
    <dbReference type="NCBI Taxonomy" id="47721"/>
    <lineage>
        <taxon>Eukaryota</taxon>
        <taxon>Fungi</taxon>
        <taxon>Dikarya</taxon>
        <taxon>Basidiomycota</taxon>
        <taxon>Agaricomycotina</taxon>
        <taxon>Agaricomycetes</taxon>
        <taxon>Agaricomycetidae</taxon>
        <taxon>Agaricales</taxon>
        <taxon>Tricholomatineae</taxon>
        <taxon>Lyophyllaceae</taxon>
        <taxon>Lyophyllum</taxon>
    </lineage>
</organism>
<dbReference type="PANTHER" id="PTHR21974">
    <property type="entry name" value="RE15880P"/>
    <property type="match status" value="1"/>
</dbReference>
<gene>
    <name evidence="3" type="ORF">LshimejAT787_1701600</name>
</gene>
<feature type="region of interest" description="Disordered" evidence="2">
    <location>
        <begin position="347"/>
        <end position="389"/>
    </location>
</feature>
<dbReference type="OrthoDB" id="2562743at2759"/>
<evidence type="ECO:0000256" key="2">
    <source>
        <dbReference type="SAM" id="MobiDB-lite"/>
    </source>
</evidence>
<sequence length="422" mass="46737">MGTPQIIRDNVPYHSQLLTRIAELDYVPSTLSHQISYVKDLVARVQQSETQLKKLSHITAKERKEHESLRDSVARRLAHKLTGRKEKFEAKASKEEREYVEALQYEITERDSLNVLRQMLNEAKQAEVELSERAVQYESLKTELLDLYRQIFDGPTEEFPEDDLLESELQSSQALHDEVQHTLNAECQAVQLLTRADRTLSACEAEVNEALGYSQMDMWGPGGRFADMLERSALGAAQTLASQTEMLCRQAQGASPFVKPIGRVAIAQGSLISDVFFDNIFTDMAFHQKIVASAADLGRVHSRLKAELFAAQGRADNAGRQLIAVSQTLEQARLALHSFRRQAFERISQEGGTSASDEPPSYAQGVGGQRAPPSVPSPSLPGPGGDTLSCIVPPNWGCRNPYAAALTVRTAPNHNADDERGR</sequence>
<keyword evidence="1" id="KW-0175">Coiled coil</keyword>
<dbReference type="Proteomes" id="UP001063166">
    <property type="component" value="Unassembled WGS sequence"/>
</dbReference>
<evidence type="ECO:0000313" key="3">
    <source>
        <dbReference type="EMBL" id="GLB44533.1"/>
    </source>
</evidence>
<evidence type="ECO:0000256" key="1">
    <source>
        <dbReference type="SAM" id="Coils"/>
    </source>
</evidence>
<reference evidence="3" key="1">
    <citation type="submission" date="2022-07" db="EMBL/GenBank/DDBJ databases">
        <title>The genome of Lyophyllum shimeji provides insight into the initial evolution of ectomycorrhizal fungal genome.</title>
        <authorList>
            <person name="Kobayashi Y."/>
            <person name="Shibata T."/>
            <person name="Hirakawa H."/>
            <person name="Shigenobu S."/>
            <person name="Nishiyama T."/>
            <person name="Yamada A."/>
            <person name="Hasebe M."/>
            <person name="Kawaguchi M."/>
        </authorList>
    </citation>
    <scope>NUCLEOTIDE SEQUENCE</scope>
    <source>
        <strain evidence="3">AT787</strain>
    </source>
</reference>
<keyword evidence="4" id="KW-1185">Reference proteome</keyword>
<dbReference type="PANTHER" id="PTHR21974:SF2">
    <property type="entry name" value="RE15880P"/>
    <property type="match status" value="1"/>
</dbReference>
<name>A0A9P3PYT9_LYOSH</name>
<accession>A0A9P3PYT9</accession>
<dbReference type="EMBL" id="BRPK01000017">
    <property type="protein sequence ID" value="GLB44533.1"/>
    <property type="molecule type" value="Genomic_DNA"/>
</dbReference>